<organism evidence="1 2">
    <name type="scientific">Cadophora malorum</name>
    <dbReference type="NCBI Taxonomy" id="108018"/>
    <lineage>
        <taxon>Eukaryota</taxon>
        <taxon>Fungi</taxon>
        <taxon>Dikarya</taxon>
        <taxon>Ascomycota</taxon>
        <taxon>Pezizomycotina</taxon>
        <taxon>Leotiomycetes</taxon>
        <taxon>Helotiales</taxon>
        <taxon>Ploettnerulaceae</taxon>
        <taxon>Cadophora</taxon>
    </lineage>
</organism>
<dbReference type="Proteomes" id="UP000664132">
    <property type="component" value="Unassembled WGS sequence"/>
</dbReference>
<keyword evidence="2" id="KW-1185">Reference proteome</keyword>
<dbReference type="EMBL" id="JAFJYH010000592">
    <property type="protein sequence ID" value="KAG4410770.1"/>
    <property type="molecule type" value="Genomic_DNA"/>
</dbReference>
<comment type="caution">
    <text evidence="1">The sequence shown here is derived from an EMBL/GenBank/DDBJ whole genome shotgun (WGS) entry which is preliminary data.</text>
</comment>
<protein>
    <submittedName>
        <fullName evidence="1">Uncharacterized protein</fullName>
    </submittedName>
</protein>
<name>A0A8H7VYV1_9HELO</name>
<evidence type="ECO:0000313" key="1">
    <source>
        <dbReference type="EMBL" id="KAG4410770.1"/>
    </source>
</evidence>
<dbReference type="InterPro" id="IPR036770">
    <property type="entry name" value="Ankyrin_rpt-contain_sf"/>
</dbReference>
<dbReference type="SUPFAM" id="SSF48403">
    <property type="entry name" value="Ankyrin repeat"/>
    <property type="match status" value="1"/>
</dbReference>
<sequence length="381" mass="43495">MRRATYSIDIIIRMYNEVPWNSEVMILAQHGNVERMQNLFDSGFASPFDRCGGKSLLHAAIFGYQADIYRFLLQMGSSIETGLDDDRLDCIDQLLCSGPESSNGDGYWKTLNALAYDADVEDPFGSFYCYGSLPRTVIRGDAEVLTWVLEKTESDYHQRSPELKVKVIEELLMVLRQPNPASLMCTLLANEKIDPSLFGIRTWGGSTLLNCTSWGLGEYYFYFNNTVVIYGKTLAVFSKRFTRKHTPLGGIIHSFAHLSYQDWRERFDAKYFFASPDTPKVTIWSPSITNILGALFTRLTTLQRVGVDIEEYGRREKQVWLSNEVHTTIRYGGPAEDTGRQGRSAVVYSTVIFSYCPNLSDWNFWFIELPDNSSVEFWEGL</sequence>
<evidence type="ECO:0000313" key="2">
    <source>
        <dbReference type="Proteomes" id="UP000664132"/>
    </source>
</evidence>
<accession>A0A8H7VYV1</accession>
<proteinExistence type="predicted"/>
<dbReference type="AlphaFoldDB" id="A0A8H7VYV1"/>
<gene>
    <name evidence="1" type="ORF">IFR04_016092</name>
</gene>
<reference evidence="1" key="1">
    <citation type="submission" date="2021-02" db="EMBL/GenBank/DDBJ databases">
        <title>Genome sequence Cadophora malorum strain M34.</title>
        <authorList>
            <person name="Stefanovic E."/>
            <person name="Vu D."/>
            <person name="Scully C."/>
            <person name="Dijksterhuis J."/>
            <person name="Roader J."/>
            <person name="Houbraken J."/>
        </authorList>
    </citation>
    <scope>NUCLEOTIDE SEQUENCE</scope>
    <source>
        <strain evidence="1">M34</strain>
    </source>
</reference>
<dbReference type="OrthoDB" id="3200163at2759"/>